<feature type="region of interest" description="Disordered" evidence="7">
    <location>
        <begin position="1358"/>
        <end position="1386"/>
    </location>
</feature>
<dbReference type="GO" id="GO:0008270">
    <property type="term" value="F:zinc ion binding"/>
    <property type="evidence" value="ECO:0007669"/>
    <property type="project" value="UniProtKB-KW"/>
</dbReference>
<dbReference type="InterPro" id="IPR001841">
    <property type="entry name" value="Znf_RING"/>
</dbReference>
<dbReference type="GO" id="GO:0032259">
    <property type="term" value="P:methylation"/>
    <property type="evidence" value="ECO:0007669"/>
    <property type="project" value="UniProtKB-KW"/>
</dbReference>
<sequence length="1975" mass="223088">MAKAKPVKSGSQKAINSFFISKSAPKKPREPKEEEPQEEDASVHSDDASEAQDASDVEMDEPETKQKSTKTAAAESSSKLPPISSIPLMFDDLVSHIPEIKDVAIQIAGRKLRVATMCSGTESPLLALEMITSSIREQYDVNVQIQHVFSCEIEPFKQAYIERNFQPPLLFRDVCELGEDEAHTAYGSLAPVPGDVDMLIAGTSCVDYSNLNNEKQDIDANGESGRTFRGMMSWVKRHRPPIVILENVCSAPWTKVKEYFEEIDYSAEFSRADTKFYYVPHTRTRVYLLAVNKRGSSIPATWKDWVVNKLKRPATSSLDAHLLPADDPRIHQARQKLVSESAHALDRRVGRTDWSRCESRHQRARLEEQLGDKRPLTSWDDGGYCKLSVDGWGDWATGQVERVWDLMDISLLRSAKQGIDPAYKTLVWNLSQNVDRTIGSSKPGICPCLTPSMIPYITNRGGPMVGIEALGMQGLPVDKLLLTRESEDQLADLAGNAMSTTVVGACMLAALVSAKKLLKAGDDYRNIVPVDKRIVGEDGLEERPLDLSVTGKLAWSQLLLDATRSSRLCYCEGRVDMTTQPLFRCVDCRTSFCKKCGGRPEHNPELANVEARLRLPPSDFARELKSTLPMSITLRGVTMEVLNDLRDKCKAFIPEKRWTKWADAVLRASSQQLRFVEPKRQEIWSAVYDSSDALLELLMHPQQPEWLLYAKPKADEAADADIRTILRHPVGRLRCKGGLFDGEWQFAFPHDFSVPITITGEGDLVPSWEQRLGLQGDEFKDRKVFSKLVIDIPEELAENLDRDIAGTYRLFERCGTANGALHRKESAEEESSLPPLFMLLDPHRTDDTQDSFVFSTSMRRYEYGETRPIVCKLAHTWRQSSKAGAQKVDCILPCQWIASKVAKLEPFALEGARFSMPNKALDIALDLDACRSAMAFLVCRVPFGSDAGPEWPRGTWREVDRINERSIFRSLAWLLERICHDDQSFTSWQTIEHSDICESCERCAPSAPKLKWMTVKRKSVAVENTIQAGEYERRLKRRPSPFVTQLMLNEDGVGTVKIGLNVPTLLHRAVPRLPNVHRDSQVTLSWRLDTNFTPSVHIDLPKFVLRSNKQDKKHAQPPHFKLKLRVEQLRSLEWMVAQEAKTAPPFIEEEISEAMLDALGWRAEGRVQRSVKIRGGVLADQVGYGKTAITLALIDVMANEVEEEMSKVDDLPGKIHTKASLIVVPPHLTRQWASEAKKFAGKHFKVEVITTASNLNSLTIEDVQNADLVVVASNLFKSNVYLDNLQELSAGGDLPARDGRHFNAGVDVSLASLRKQVDRLRDEGSAAVLKEIKDAHHRAEVEAAAELKALQSKRLKGKSYREAVDAQKKPKPTPIEPKAQAPKPKRDVWPEDLVEVVIPIARSDASSKDWTQMRAPPMEMFQFARVVVDEYTYLDGKVHSLVTRLTGNRRWVLSGTPPIHDFTAVKSIAAFLDLHLGVDDDGEGQSAEVRKRRREQTAVEKFHSFREVHSLEWHAHRHQVGQAFLDQFVRQNIAEIDEIPWVEDIRKVTQTASEYAIYLELEHYLQALEMTMKKTRKSESDRDKRLLKALGESKTAEEALLKCCSYFDLQTDQENSMKACDVIVKERKKQLQECMAELLQCLKQAVAREKDLYVRVTRGGDDAVGDKEAREMIVDLLDKAGAKVTNRKGKKDDSQLSEKMKEKVWEHREKTHEIRRLGKELVGRVRSLRYFNVVRDFQKQSDTPPDVSCPRCERENLPVEEISVLSSCGHTGCTACVKQWAAKEECVYAKSGACKSAARDYNIIAVKDLGVDDKEREGKGRHYGMKLEKIVNMIKKDIPKDEPVLLFVQFPDLMKKVAEALGDHKIKYLEIKGTAHQKSKNLEKFQNDSEERVLLLNVMDESASGANLTSANHAIFMSPLLAPTKEIYQMCETQAIGRLVRFGQTKLVHVYRFLAEKTIDERIYEERKAVMMHDH</sequence>
<accession>A0A067NFF0</accession>
<dbReference type="InterPro" id="IPR000330">
    <property type="entry name" value="SNF2_N"/>
</dbReference>
<evidence type="ECO:0000256" key="5">
    <source>
        <dbReference type="ARBA" id="ARBA00022840"/>
    </source>
</evidence>
<dbReference type="Pfam" id="PF00271">
    <property type="entry name" value="Helicase_C"/>
    <property type="match status" value="1"/>
</dbReference>
<dbReference type="SUPFAM" id="SSF52540">
    <property type="entry name" value="P-loop containing nucleoside triphosphate hydrolases"/>
    <property type="match status" value="2"/>
</dbReference>
<dbReference type="InterPro" id="IPR001525">
    <property type="entry name" value="C5_MeTfrase"/>
</dbReference>
<dbReference type="InterPro" id="IPR027417">
    <property type="entry name" value="P-loop_NTPase"/>
</dbReference>
<reference evidence="11" key="1">
    <citation type="journal article" date="2014" name="Proc. Natl. Acad. Sci. U.S.A.">
        <title>Extensive sampling of basidiomycete genomes demonstrates inadequacy of the white-rot/brown-rot paradigm for wood decay fungi.</title>
        <authorList>
            <person name="Riley R."/>
            <person name="Salamov A.A."/>
            <person name="Brown D.W."/>
            <person name="Nagy L.G."/>
            <person name="Floudas D."/>
            <person name="Held B.W."/>
            <person name="Levasseur A."/>
            <person name="Lombard V."/>
            <person name="Morin E."/>
            <person name="Otillar R."/>
            <person name="Lindquist E.A."/>
            <person name="Sun H."/>
            <person name="LaButti K.M."/>
            <person name="Schmutz J."/>
            <person name="Jabbour D."/>
            <person name="Luo H."/>
            <person name="Baker S.E."/>
            <person name="Pisabarro A.G."/>
            <person name="Walton J.D."/>
            <person name="Blanchette R.A."/>
            <person name="Henrissat B."/>
            <person name="Martin F."/>
            <person name="Cullen D."/>
            <person name="Hibbett D.S."/>
            <person name="Grigoriev I.V."/>
        </authorList>
    </citation>
    <scope>NUCLEOTIDE SEQUENCE [LARGE SCALE GENOMIC DNA]</scope>
    <source>
        <strain evidence="11">PC15</strain>
    </source>
</reference>
<dbReference type="InterPro" id="IPR050628">
    <property type="entry name" value="SNF2_RAD54_helicase_TF"/>
</dbReference>
<dbReference type="VEuPathDB" id="FungiDB:PLEOSDRAFT_1043238"/>
<dbReference type="CDD" id="cd18793">
    <property type="entry name" value="SF2_C_SNF"/>
    <property type="match status" value="1"/>
</dbReference>
<keyword evidence="5" id="KW-0067">ATP-binding</keyword>
<dbReference type="PANTHER" id="PTHR45626">
    <property type="entry name" value="TRANSCRIPTION TERMINATION FACTOR 2-RELATED"/>
    <property type="match status" value="1"/>
</dbReference>
<dbReference type="Pfam" id="PF00176">
    <property type="entry name" value="SNF2-rel_dom"/>
    <property type="match status" value="1"/>
</dbReference>
<evidence type="ECO:0008006" key="12">
    <source>
        <dbReference type="Google" id="ProtNLM"/>
    </source>
</evidence>
<dbReference type="HOGENOM" id="CLU_000796_0_0_1"/>
<evidence type="ECO:0000256" key="3">
    <source>
        <dbReference type="ARBA" id="ARBA00022741"/>
    </source>
</evidence>
<keyword evidence="1" id="KW-0489">Methyltransferase</keyword>
<keyword evidence="4" id="KW-0378">Hydrolase</keyword>
<keyword evidence="6" id="KW-0862">Zinc</keyword>
<evidence type="ECO:0000259" key="8">
    <source>
        <dbReference type="PROSITE" id="PS50089"/>
    </source>
</evidence>
<evidence type="ECO:0000256" key="7">
    <source>
        <dbReference type="SAM" id="MobiDB-lite"/>
    </source>
</evidence>
<dbReference type="STRING" id="1137138.A0A067NFF0"/>
<dbReference type="PROSITE" id="PS51194">
    <property type="entry name" value="HELICASE_CTER"/>
    <property type="match status" value="1"/>
</dbReference>
<dbReference type="PANTHER" id="PTHR45626:SF26">
    <property type="entry name" value="FAMILY HELICASE, PUTATIVE (AFU_ORTHOLOGUE AFUA_2G09120)-RELATED"/>
    <property type="match status" value="1"/>
</dbReference>
<evidence type="ECO:0000256" key="2">
    <source>
        <dbReference type="ARBA" id="ARBA00022679"/>
    </source>
</evidence>
<dbReference type="InterPro" id="IPR029063">
    <property type="entry name" value="SAM-dependent_MTases_sf"/>
</dbReference>
<dbReference type="Gene3D" id="3.40.50.150">
    <property type="entry name" value="Vaccinia Virus protein VP39"/>
    <property type="match status" value="1"/>
</dbReference>
<dbReference type="Pfam" id="PF00145">
    <property type="entry name" value="DNA_methylase"/>
    <property type="match status" value="1"/>
</dbReference>
<dbReference type="GO" id="GO:0008094">
    <property type="term" value="F:ATP-dependent activity, acting on DNA"/>
    <property type="evidence" value="ECO:0007669"/>
    <property type="project" value="TreeGrafter"/>
</dbReference>
<dbReference type="Gene3D" id="3.40.50.300">
    <property type="entry name" value="P-loop containing nucleotide triphosphate hydrolases"/>
    <property type="match status" value="1"/>
</dbReference>
<feature type="domain" description="RING-type" evidence="8">
    <location>
        <begin position="1749"/>
        <end position="1786"/>
    </location>
</feature>
<evidence type="ECO:0000313" key="10">
    <source>
        <dbReference type="EMBL" id="KDQ26584.1"/>
    </source>
</evidence>
<name>A0A067NFF0_PLEO1</name>
<feature type="region of interest" description="Disordered" evidence="7">
    <location>
        <begin position="1"/>
        <end position="79"/>
    </location>
</feature>
<dbReference type="InParanoid" id="A0A067NFF0"/>
<evidence type="ECO:0000256" key="6">
    <source>
        <dbReference type="PROSITE-ProRule" id="PRU00175"/>
    </source>
</evidence>
<evidence type="ECO:0000259" key="9">
    <source>
        <dbReference type="PROSITE" id="PS51194"/>
    </source>
</evidence>
<evidence type="ECO:0000256" key="1">
    <source>
        <dbReference type="ARBA" id="ARBA00022603"/>
    </source>
</evidence>
<feature type="compositionally biased region" description="Low complexity" evidence="7">
    <location>
        <begin position="69"/>
        <end position="79"/>
    </location>
</feature>
<dbReference type="OrthoDB" id="423221at2759"/>
<dbReference type="SUPFAM" id="SSF53335">
    <property type="entry name" value="S-adenosyl-L-methionine-dependent methyltransferases"/>
    <property type="match status" value="1"/>
</dbReference>
<dbReference type="EMBL" id="KL198009">
    <property type="protein sequence ID" value="KDQ26584.1"/>
    <property type="molecule type" value="Genomic_DNA"/>
</dbReference>
<keyword evidence="6" id="KW-0479">Metal-binding</keyword>
<dbReference type="GO" id="GO:0005634">
    <property type="term" value="C:nucleus"/>
    <property type="evidence" value="ECO:0007669"/>
    <property type="project" value="TreeGrafter"/>
</dbReference>
<feature type="compositionally biased region" description="Polar residues" evidence="7">
    <location>
        <begin position="9"/>
        <end position="20"/>
    </location>
</feature>
<dbReference type="InterPro" id="IPR014001">
    <property type="entry name" value="Helicase_ATP-bd"/>
</dbReference>
<protein>
    <recommendedName>
        <fullName evidence="12">Helicase C-terminal domain-containing protein</fullName>
    </recommendedName>
</protein>
<evidence type="ECO:0000313" key="11">
    <source>
        <dbReference type="Proteomes" id="UP000027073"/>
    </source>
</evidence>
<dbReference type="InterPro" id="IPR049730">
    <property type="entry name" value="SNF2/RAD54-like_C"/>
</dbReference>
<organism evidence="10 11">
    <name type="scientific">Pleurotus ostreatus (strain PC15)</name>
    <name type="common">Oyster mushroom</name>
    <dbReference type="NCBI Taxonomy" id="1137138"/>
    <lineage>
        <taxon>Eukaryota</taxon>
        <taxon>Fungi</taxon>
        <taxon>Dikarya</taxon>
        <taxon>Basidiomycota</taxon>
        <taxon>Agaricomycotina</taxon>
        <taxon>Agaricomycetes</taxon>
        <taxon>Agaricomycetidae</taxon>
        <taxon>Agaricales</taxon>
        <taxon>Pleurotineae</taxon>
        <taxon>Pleurotaceae</taxon>
        <taxon>Pleurotus</taxon>
    </lineage>
</organism>
<dbReference type="Gene3D" id="3.40.50.10810">
    <property type="entry name" value="Tandem AAA-ATPase domain"/>
    <property type="match status" value="1"/>
</dbReference>
<gene>
    <name evidence="10" type="ORF">PLEOSDRAFT_1043238</name>
</gene>
<dbReference type="SMART" id="SM00487">
    <property type="entry name" value="DEXDc"/>
    <property type="match status" value="1"/>
</dbReference>
<dbReference type="GO" id="GO:0016787">
    <property type="term" value="F:hydrolase activity"/>
    <property type="evidence" value="ECO:0007669"/>
    <property type="project" value="UniProtKB-KW"/>
</dbReference>
<keyword evidence="6" id="KW-0863">Zinc-finger</keyword>
<proteinExistence type="predicted"/>
<dbReference type="Proteomes" id="UP000027073">
    <property type="component" value="Unassembled WGS sequence"/>
</dbReference>
<feature type="domain" description="Helicase C-terminal" evidence="9">
    <location>
        <begin position="1826"/>
        <end position="1975"/>
    </location>
</feature>
<dbReference type="GO" id="GO:0008168">
    <property type="term" value="F:methyltransferase activity"/>
    <property type="evidence" value="ECO:0007669"/>
    <property type="project" value="UniProtKB-KW"/>
</dbReference>
<dbReference type="GO" id="GO:0006281">
    <property type="term" value="P:DNA repair"/>
    <property type="evidence" value="ECO:0007669"/>
    <property type="project" value="TreeGrafter"/>
</dbReference>
<feature type="compositionally biased region" description="Acidic residues" evidence="7">
    <location>
        <begin position="48"/>
        <end position="61"/>
    </location>
</feature>
<evidence type="ECO:0000256" key="4">
    <source>
        <dbReference type="ARBA" id="ARBA00022801"/>
    </source>
</evidence>
<dbReference type="GO" id="GO:0005524">
    <property type="term" value="F:ATP binding"/>
    <property type="evidence" value="ECO:0007669"/>
    <property type="project" value="UniProtKB-KW"/>
</dbReference>
<keyword evidence="2" id="KW-0808">Transferase</keyword>
<dbReference type="InterPro" id="IPR038718">
    <property type="entry name" value="SNF2-like_sf"/>
</dbReference>
<dbReference type="PROSITE" id="PS50089">
    <property type="entry name" value="ZF_RING_2"/>
    <property type="match status" value="1"/>
</dbReference>
<keyword evidence="3" id="KW-0547">Nucleotide-binding</keyword>
<dbReference type="InterPro" id="IPR001650">
    <property type="entry name" value="Helicase_C-like"/>
</dbReference>
<feature type="compositionally biased region" description="Basic and acidic residues" evidence="7">
    <location>
        <begin position="1359"/>
        <end position="1368"/>
    </location>
</feature>